<name>A0A9P3Q1S9_LYOSH</name>
<keyword evidence="2" id="KW-1185">Reference proteome</keyword>
<organism evidence="1 2">
    <name type="scientific">Lyophyllum shimeji</name>
    <name type="common">Hon-shimeji</name>
    <name type="synonym">Tricholoma shimeji</name>
    <dbReference type="NCBI Taxonomy" id="47721"/>
    <lineage>
        <taxon>Eukaryota</taxon>
        <taxon>Fungi</taxon>
        <taxon>Dikarya</taxon>
        <taxon>Basidiomycota</taxon>
        <taxon>Agaricomycotina</taxon>
        <taxon>Agaricomycetes</taxon>
        <taxon>Agaricomycetidae</taxon>
        <taxon>Agaricales</taxon>
        <taxon>Tricholomatineae</taxon>
        <taxon>Lyophyllaceae</taxon>
        <taxon>Lyophyllum</taxon>
    </lineage>
</organism>
<reference evidence="1" key="1">
    <citation type="submission" date="2022-07" db="EMBL/GenBank/DDBJ databases">
        <title>The genome of Lyophyllum shimeji provides insight into the initial evolution of ectomycorrhizal fungal genome.</title>
        <authorList>
            <person name="Kobayashi Y."/>
            <person name="Shibata T."/>
            <person name="Hirakawa H."/>
            <person name="Shigenobu S."/>
            <person name="Nishiyama T."/>
            <person name="Yamada A."/>
            <person name="Hasebe M."/>
            <person name="Kawaguchi M."/>
        </authorList>
    </citation>
    <scope>NUCLEOTIDE SEQUENCE</scope>
    <source>
        <strain evidence="1">AT787</strain>
    </source>
</reference>
<sequence>MYNLSKANRKEISQGGKVLETVAQEWIRIRSWKRRRNLKAQDQGSCLAAPSAPSNGNRRTTSALKIIQCASSGLDDCGGDDVPKRRWMKLAQASRTQHWLPSFFED</sequence>
<evidence type="ECO:0000313" key="2">
    <source>
        <dbReference type="Proteomes" id="UP001063166"/>
    </source>
</evidence>
<dbReference type="EMBL" id="BRPK01000024">
    <property type="protein sequence ID" value="GLB45543.1"/>
    <property type="molecule type" value="Genomic_DNA"/>
</dbReference>
<evidence type="ECO:0000313" key="1">
    <source>
        <dbReference type="EMBL" id="GLB45543.1"/>
    </source>
</evidence>
<accession>A0A9P3Q1S9</accession>
<gene>
    <name evidence="1" type="ORF">LshimejAT787_2400010</name>
</gene>
<comment type="caution">
    <text evidence="1">The sequence shown here is derived from an EMBL/GenBank/DDBJ whole genome shotgun (WGS) entry which is preliminary data.</text>
</comment>
<dbReference type="Proteomes" id="UP001063166">
    <property type="component" value="Unassembled WGS sequence"/>
</dbReference>
<dbReference type="AlphaFoldDB" id="A0A9P3Q1S9"/>
<proteinExistence type="predicted"/>
<protein>
    <submittedName>
        <fullName evidence="1">Uncharacterized protein</fullName>
    </submittedName>
</protein>